<keyword evidence="3 4" id="KW-0663">Pyridoxal phosphate</keyword>
<proteinExistence type="inferred from homology"/>
<comment type="caution">
    <text evidence="5">The sequence shown here is derived from an EMBL/GenBank/DDBJ whole genome shotgun (WGS) entry which is preliminary data.</text>
</comment>
<dbReference type="EMBL" id="JACHIO010000028">
    <property type="protein sequence ID" value="MBB5066459.1"/>
    <property type="molecule type" value="Genomic_DNA"/>
</dbReference>
<evidence type="ECO:0000256" key="3">
    <source>
        <dbReference type="PIRSR" id="PIRSR000390-2"/>
    </source>
</evidence>
<dbReference type="AlphaFoldDB" id="A0A7W7ZUK8"/>
<feature type="modified residue" description="N6-(pyridoxal phosphate)lysine" evidence="3">
    <location>
        <position position="201"/>
    </location>
</feature>
<dbReference type="InterPro" id="IPR015424">
    <property type="entry name" value="PyrdxlP-dep_Trfase"/>
</dbReference>
<dbReference type="Pfam" id="PF01041">
    <property type="entry name" value="DegT_DnrJ_EryC1"/>
    <property type="match status" value="1"/>
</dbReference>
<dbReference type="PANTHER" id="PTHR30244:SF34">
    <property type="entry name" value="DTDP-4-AMINO-4,6-DIDEOXYGALACTOSE TRANSAMINASE"/>
    <property type="match status" value="1"/>
</dbReference>
<dbReference type="GO" id="GO:0000271">
    <property type="term" value="P:polysaccharide biosynthetic process"/>
    <property type="evidence" value="ECO:0007669"/>
    <property type="project" value="TreeGrafter"/>
</dbReference>
<feature type="active site" description="Proton acceptor" evidence="2">
    <location>
        <position position="201"/>
    </location>
</feature>
<dbReference type="Gene3D" id="3.90.1150.10">
    <property type="entry name" value="Aspartate Aminotransferase, domain 1"/>
    <property type="match status" value="1"/>
</dbReference>
<name>A0A7W7ZUK8_9BACT</name>
<evidence type="ECO:0000256" key="4">
    <source>
        <dbReference type="RuleBase" id="RU004508"/>
    </source>
</evidence>
<dbReference type="PANTHER" id="PTHR30244">
    <property type="entry name" value="TRANSAMINASE"/>
    <property type="match status" value="1"/>
</dbReference>
<dbReference type="InterPro" id="IPR015422">
    <property type="entry name" value="PyrdxlP-dep_Trfase_small"/>
</dbReference>
<dbReference type="RefSeq" id="WP_184260117.1">
    <property type="nucleotide sequence ID" value="NZ_JACHIO010000028.1"/>
</dbReference>
<dbReference type="GO" id="GO:0008483">
    <property type="term" value="F:transaminase activity"/>
    <property type="evidence" value="ECO:0007669"/>
    <property type="project" value="TreeGrafter"/>
</dbReference>
<dbReference type="InterPro" id="IPR015421">
    <property type="entry name" value="PyrdxlP-dep_Trfase_major"/>
</dbReference>
<dbReference type="Gene3D" id="3.40.640.10">
    <property type="entry name" value="Type I PLP-dependent aspartate aminotransferase-like (Major domain)"/>
    <property type="match status" value="1"/>
</dbReference>
<organism evidence="5 6">
    <name type="scientific">Granulicella mallensis</name>
    <dbReference type="NCBI Taxonomy" id="940614"/>
    <lineage>
        <taxon>Bacteria</taxon>
        <taxon>Pseudomonadati</taxon>
        <taxon>Acidobacteriota</taxon>
        <taxon>Terriglobia</taxon>
        <taxon>Terriglobales</taxon>
        <taxon>Acidobacteriaceae</taxon>
        <taxon>Granulicella</taxon>
    </lineage>
</organism>
<dbReference type="CDD" id="cd00616">
    <property type="entry name" value="AHBA_syn"/>
    <property type="match status" value="1"/>
</dbReference>
<evidence type="ECO:0000313" key="5">
    <source>
        <dbReference type="EMBL" id="MBB5066459.1"/>
    </source>
</evidence>
<dbReference type="PIRSF" id="PIRSF000390">
    <property type="entry name" value="PLP_StrS"/>
    <property type="match status" value="1"/>
</dbReference>
<protein>
    <recommendedName>
        <fullName evidence="7">Glutamine--scyllo-inositol transaminase</fullName>
    </recommendedName>
</protein>
<reference evidence="5 6" key="1">
    <citation type="submission" date="2020-08" db="EMBL/GenBank/DDBJ databases">
        <title>Genomic Encyclopedia of Type Strains, Phase IV (KMG-V): Genome sequencing to study the core and pangenomes of soil and plant-associated prokaryotes.</title>
        <authorList>
            <person name="Whitman W."/>
        </authorList>
    </citation>
    <scope>NUCLEOTIDE SEQUENCE [LARGE SCALE GENOMIC DNA]</scope>
    <source>
        <strain evidence="5 6">X5P3</strain>
    </source>
</reference>
<evidence type="ECO:0000313" key="6">
    <source>
        <dbReference type="Proteomes" id="UP000584867"/>
    </source>
</evidence>
<sequence length="406" mass="44784">MDLSTQAQLAIEGAQPLRKHPFAPWPSFSQEEVAAVTRVLESGKVNYWTGDEGRQFEAEFAAFTGCKHAIALANGTVALELALQALGIVPGDEVISTSRTFIASASCAVMRGATPVMADVDRDSQNITAETIRAVLTPRTRAIIAVHLAGWPCDMDPILDLAREHGLKVIEDCAQAHGATYKGRPVGSMGDVNAFSFCQDKILTTGGEGGMLTTNDTALWSRAWAYKDHGKSYDAVYHRHHPPGYRWLHESFGTNWRLTEMQSAIGRLQLGKLPQSVQARRELADVLTERFSAIRALRITRPPAESMHSFYKYYVFLRTEHLREGWDRQRIADAINAEGVPCFSGSCSEIYLEKAFPVELRPPARLLVAQELGETSLMFLVHPTLNKSDMEDAADAVEKVLASAVR</sequence>
<evidence type="ECO:0008006" key="7">
    <source>
        <dbReference type="Google" id="ProtNLM"/>
    </source>
</evidence>
<gene>
    <name evidence="5" type="ORF">HDF15_004839</name>
</gene>
<evidence type="ECO:0000256" key="1">
    <source>
        <dbReference type="ARBA" id="ARBA00037999"/>
    </source>
</evidence>
<dbReference type="GO" id="GO:0030170">
    <property type="term" value="F:pyridoxal phosphate binding"/>
    <property type="evidence" value="ECO:0007669"/>
    <property type="project" value="TreeGrafter"/>
</dbReference>
<accession>A0A7W7ZUK8</accession>
<comment type="similarity">
    <text evidence="1 4">Belongs to the DegT/DnrJ/EryC1 family.</text>
</comment>
<evidence type="ECO:0000256" key="2">
    <source>
        <dbReference type="PIRSR" id="PIRSR000390-1"/>
    </source>
</evidence>
<dbReference type="SUPFAM" id="SSF53383">
    <property type="entry name" value="PLP-dependent transferases"/>
    <property type="match status" value="1"/>
</dbReference>
<dbReference type="Proteomes" id="UP000584867">
    <property type="component" value="Unassembled WGS sequence"/>
</dbReference>
<dbReference type="InterPro" id="IPR000653">
    <property type="entry name" value="DegT/StrS_aminotransferase"/>
</dbReference>